<dbReference type="STRING" id="699431.SY89_00432"/>
<dbReference type="AlphaFoldDB" id="A0A0P7GM33"/>
<keyword evidence="3" id="KW-0808">Transferase</keyword>
<dbReference type="Pfam" id="PF00156">
    <property type="entry name" value="Pribosyltran"/>
    <property type="match status" value="1"/>
</dbReference>
<dbReference type="PANTHER" id="PTHR43864:SF3">
    <property type="entry name" value="ADENINE PHOSPHORIBOSYLTRANSFERASE, FUSED TO N-TERMINAL DNA-BINDING DOMAIN"/>
    <property type="match status" value="1"/>
</dbReference>
<dbReference type="InterPro" id="IPR000836">
    <property type="entry name" value="PRTase_dom"/>
</dbReference>
<keyword evidence="3" id="KW-0328">Glycosyltransferase</keyword>
<dbReference type="InterPro" id="IPR029057">
    <property type="entry name" value="PRTase-like"/>
</dbReference>
<evidence type="ECO:0000259" key="2">
    <source>
        <dbReference type="Pfam" id="PF00156"/>
    </source>
</evidence>
<accession>A0A0P7GM33</accession>
<dbReference type="PATRIC" id="fig|699431.3.peg.452"/>
<keyword evidence="4" id="KW-1185">Reference proteome</keyword>
<dbReference type="SUPFAM" id="SSF53271">
    <property type="entry name" value="PRTase-like"/>
    <property type="match status" value="1"/>
</dbReference>
<comment type="caution">
    <text evidence="3">The sequence shown here is derived from an EMBL/GenBank/DDBJ whole genome shotgun (WGS) entry which is preliminary data.</text>
</comment>
<feature type="domain" description="Phosphoribosyltransferase" evidence="2">
    <location>
        <begin position="101"/>
        <end position="216"/>
    </location>
</feature>
<gene>
    <name evidence="3" type="ORF">SY89_00432</name>
</gene>
<evidence type="ECO:0000313" key="4">
    <source>
        <dbReference type="Proteomes" id="UP000050535"/>
    </source>
</evidence>
<feature type="region of interest" description="Disordered" evidence="1">
    <location>
        <begin position="224"/>
        <end position="247"/>
    </location>
</feature>
<reference evidence="4" key="1">
    <citation type="submission" date="2013-11" db="EMBL/GenBank/DDBJ databases">
        <authorList>
            <person name="Hoang H.T."/>
            <person name="Killian M.L."/>
            <person name="Madson D.M."/>
            <person name="Arruda P.H.E."/>
            <person name="Sun D."/>
            <person name="Schwartz K.J."/>
            <person name="Yoon K."/>
        </authorList>
    </citation>
    <scope>NUCLEOTIDE SEQUENCE [LARGE SCALE GENOMIC DNA]</scope>
    <source>
        <strain evidence="4">CDK2</strain>
    </source>
</reference>
<organism evidence="3 4">
    <name type="scientific">Halolamina pelagica</name>
    <dbReference type="NCBI Taxonomy" id="699431"/>
    <lineage>
        <taxon>Archaea</taxon>
        <taxon>Methanobacteriati</taxon>
        <taxon>Methanobacteriota</taxon>
        <taxon>Stenosarchaea group</taxon>
        <taxon>Halobacteria</taxon>
        <taxon>Halobacteriales</taxon>
        <taxon>Haloferacaceae</taxon>
    </lineage>
</organism>
<sequence length="318" mass="34650">MNRAEKAALQLRAVAVLRTLKRSRTYDELAELTGLPAGDLNRYVNGHVLPGVERARETVESIGREALADELRSRVTADDEGYVDNSAVVFDQSFLDLVAPVAAESFAFERPDVVLTAATDGITLGAAMASYFDADIAYAKKRKETAVEEFVESRQRLASGIELTYYLPADAVSAGDTVLVVDDLIRSGETQELLLDIVAQSDATVGGVFTLIAVGDEGLDRAREITDAPSARSRRSTTDSVDPRTSRYPYPCIPTPVSAADRPVSGAGWTCMCISYGKPQVHHRHDMHLYGWVSQRRWPTTSSWIATTPPSGPNSWRG</sequence>
<dbReference type="PANTHER" id="PTHR43864">
    <property type="entry name" value="HYPOXANTHINE/GUANINE PHOSPHORIBOSYLTRANSFERASE"/>
    <property type="match status" value="1"/>
</dbReference>
<dbReference type="EMBL" id="LGUC01000001">
    <property type="protein sequence ID" value="KPN29717.1"/>
    <property type="molecule type" value="Genomic_DNA"/>
</dbReference>
<dbReference type="Gene3D" id="3.40.50.2020">
    <property type="match status" value="1"/>
</dbReference>
<dbReference type="GO" id="GO:0016757">
    <property type="term" value="F:glycosyltransferase activity"/>
    <property type="evidence" value="ECO:0007669"/>
    <property type="project" value="UniProtKB-KW"/>
</dbReference>
<dbReference type="NCBIfam" id="NF006328">
    <property type="entry name" value="PRK08558.1"/>
    <property type="match status" value="1"/>
</dbReference>
<evidence type="ECO:0000313" key="3">
    <source>
        <dbReference type="EMBL" id="KPN29717.1"/>
    </source>
</evidence>
<dbReference type="CDD" id="cd06223">
    <property type="entry name" value="PRTases_typeI"/>
    <property type="match status" value="1"/>
</dbReference>
<name>A0A0P7GM33_9EURY</name>
<dbReference type="InterPro" id="IPR050118">
    <property type="entry name" value="Pur/Pyrimidine_PRTase"/>
</dbReference>
<evidence type="ECO:0000256" key="1">
    <source>
        <dbReference type="SAM" id="MobiDB-lite"/>
    </source>
</evidence>
<protein>
    <submittedName>
        <fullName evidence="3">Adenine phosphoribosyltransferase</fullName>
    </submittedName>
</protein>
<dbReference type="Proteomes" id="UP000050535">
    <property type="component" value="Unassembled WGS sequence"/>
</dbReference>
<proteinExistence type="predicted"/>